<gene>
    <name evidence="2" type="ORF">KUV50_11935</name>
</gene>
<organism evidence="2 3">
    <name type="scientific">Membranihabitans marinus</name>
    <dbReference type="NCBI Taxonomy" id="1227546"/>
    <lineage>
        <taxon>Bacteria</taxon>
        <taxon>Pseudomonadati</taxon>
        <taxon>Bacteroidota</taxon>
        <taxon>Saprospiria</taxon>
        <taxon>Saprospirales</taxon>
        <taxon>Saprospiraceae</taxon>
        <taxon>Membranihabitans</taxon>
    </lineage>
</organism>
<dbReference type="EMBL" id="JAHVHU010000010">
    <property type="protein sequence ID" value="MBY5958851.1"/>
    <property type="molecule type" value="Genomic_DNA"/>
</dbReference>
<feature type="domain" description="VWFA" evidence="1">
    <location>
        <begin position="178"/>
        <end position="276"/>
    </location>
</feature>
<dbReference type="Proteomes" id="UP000753961">
    <property type="component" value="Unassembled WGS sequence"/>
</dbReference>
<dbReference type="CDD" id="cd00198">
    <property type="entry name" value="vWFA"/>
    <property type="match status" value="1"/>
</dbReference>
<proteinExistence type="predicted"/>
<protein>
    <submittedName>
        <fullName evidence="2">VWA domain-containing protein</fullName>
    </submittedName>
</protein>
<dbReference type="Gene3D" id="3.40.50.410">
    <property type="entry name" value="von Willebrand factor, type A domain"/>
    <property type="match status" value="1"/>
</dbReference>
<evidence type="ECO:0000313" key="3">
    <source>
        <dbReference type="Proteomes" id="UP000753961"/>
    </source>
</evidence>
<dbReference type="InterPro" id="IPR036465">
    <property type="entry name" value="vWFA_dom_sf"/>
</dbReference>
<dbReference type="Pfam" id="PF13519">
    <property type="entry name" value="VWA_2"/>
    <property type="match status" value="1"/>
</dbReference>
<name>A0A953HVB0_9BACT</name>
<sequence length="363" mass="41849">MRGWLISDYIPDSNDEADFEQLLDIFKELLSQAGGNVEEALSWLTQLDNMYHLTGEDYTLSDFIDEMMDKGYLQETSWKSGKYTPTSKMNIKIRKQAFEDIFGKINRGKSGRHNTNIAGKGDDYSSDLKGYEFGDRIENIALSESLKNAYINHGIDEFMMTQQDLEVHDTYYQSQMSTVLMIDISHSMILYGEDRITPAKKVAMALSEFIRTRFPKDSLDVIVFGDDAWQIKIEDLPYLQVGPYHTNTVAGLELALSLLHKRRNPNKQVLLITDGKPTCIKKGKKYYKNPFGLDRTIMNRTLNLATRFKKLHIPITTFMIASDPYLKEYVEMFTRANSGKAFYSDVDQLGEFILRDYSQRKKN</sequence>
<comment type="caution">
    <text evidence="2">The sequence shown here is derived from an EMBL/GenBank/DDBJ whole genome shotgun (WGS) entry which is preliminary data.</text>
</comment>
<evidence type="ECO:0000259" key="1">
    <source>
        <dbReference type="Pfam" id="PF13519"/>
    </source>
</evidence>
<dbReference type="InterPro" id="IPR002035">
    <property type="entry name" value="VWF_A"/>
</dbReference>
<dbReference type="AlphaFoldDB" id="A0A953HVB0"/>
<reference evidence="2" key="1">
    <citation type="submission" date="2021-06" db="EMBL/GenBank/DDBJ databases">
        <title>44 bacteria genomes isolated from Dapeng, Shenzhen.</title>
        <authorList>
            <person name="Zheng W."/>
            <person name="Yu S."/>
            <person name="Huang Y."/>
        </authorList>
    </citation>
    <scope>NUCLEOTIDE SEQUENCE</scope>
    <source>
        <strain evidence="2">DP5N28-2</strain>
    </source>
</reference>
<keyword evidence="3" id="KW-1185">Reference proteome</keyword>
<accession>A0A953HVB0</accession>
<dbReference type="SUPFAM" id="SSF53300">
    <property type="entry name" value="vWA-like"/>
    <property type="match status" value="1"/>
</dbReference>
<evidence type="ECO:0000313" key="2">
    <source>
        <dbReference type="EMBL" id="MBY5958851.1"/>
    </source>
</evidence>
<dbReference type="RefSeq" id="WP_222580386.1">
    <property type="nucleotide sequence ID" value="NZ_JAHVHU010000010.1"/>
</dbReference>